<dbReference type="OrthoDB" id="1493540at2"/>
<dbReference type="RefSeq" id="WP_091669554.1">
    <property type="nucleotide sequence ID" value="NZ_LT594323.1"/>
</dbReference>
<dbReference type="InterPro" id="IPR002831">
    <property type="entry name" value="Tscrpt_reg_TrmB_N"/>
</dbReference>
<dbReference type="CDD" id="cd00090">
    <property type="entry name" value="HTH_ARSR"/>
    <property type="match status" value="1"/>
</dbReference>
<organism evidence="2 3">
    <name type="scientific">Micromonospora auratinigra</name>
    <dbReference type="NCBI Taxonomy" id="261654"/>
    <lineage>
        <taxon>Bacteria</taxon>
        <taxon>Bacillati</taxon>
        <taxon>Actinomycetota</taxon>
        <taxon>Actinomycetes</taxon>
        <taxon>Micromonosporales</taxon>
        <taxon>Micromonosporaceae</taxon>
        <taxon>Micromonospora</taxon>
    </lineage>
</organism>
<dbReference type="Proteomes" id="UP000199385">
    <property type="component" value="Chromosome I"/>
</dbReference>
<dbReference type="PANTHER" id="PTHR34293">
    <property type="entry name" value="HTH-TYPE TRANSCRIPTIONAL REGULATOR TRMBL2"/>
    <property type="match status" value="1"/>
</dbReference>
<dbReference type="Pfam" id="PF01978">
    <property type="entry name" value="TrmB"/>
    <property type="match status" value="1"/>
</dbReference>
<dbReference type="EMBL" id="LT594323">
    <property type="protein sequence ID" value="SBT51440.1"/>
    <property type="molecule type" value="Genomic_DNA"/>
</dbReference>
<protein>
    <submittedName>
        <fullName evidence="2">Sugar-specific transcriptional regulator TrmB</fullName>
    </submittedName>
</protein>
<dbReference type="SUPFAM" id="SSF46785">
    <property type="entry name" value="Winged helix' DNA-binding domain"/>
    <property type="match status" value="1"/>
</dbReference>
<evidence type="ECO:0000259" key="1">
    <source>
        <dbReference type="Pfam" id="PF01978"/>
    </source>
</evidence>
<dbReference type="AlphaFoldDB" id="A0A1A9A4R2"/>
<accession>A0A1A9A4R2</accession>
<dbReference type="InterPro" id="IPR051797">
    <property type="entry name" value="TrmB-like"/>
</dbReference>
<proteinExistence type="predicted"/>
<dbReference type="InterPro" id="IPR036390">
    <property type="entry name" value="WH_DNA-bd_sf"/>
</dbReference>
<gene>
    <name evidence="2" type="ORF">GA0070611_5182</name>
</gene>
<dbReference type="InterPro" id="IPR011991">
    <property type="entry name" value="ArsR-like_HTH"/>
</dbReference>
<evidence type="ECO:0000313" key="2">
    <source>
        <dbReference type="EMBL" id="SBT51440.1"/>
    </source>
</evidence>
<feature type="domain" description="Transcription regulator TrmB N-terminal" evidence="1">
    <location>
        <begin position="14"/>
        <end position="78"/>
    </location>
</feature>
<dbReference type="Gene3D" id="1.10.10.10">
    <property type="entry name" value="Winged helix-like DNA-binding domain superfamily/Winged helix DNA-binding domain"/>
    <property type="match status" value="1"/>
</dbReference>
<sequence length="270" mass="29751">MTGVTPLIDALIGLGLTQYAARAYLALVARERYTAAELARASGVPRQRIYDVLNSLSERGLVRVRPGPVVRYAAVDPEAAVSRMMEAHRSAYEQRERAGSELIEQLAPLWTLGRSEDDPLDYVEVIRDRDLLAERFAELQSSARHQLLTLSKMPYLVVENPAGIDAARRLARDGGDVRCVYEHAMLDEPAMVAHTRGFVAAGERARLVAQVPMRLCIADGTRVLMSMRDPRADEASSTSLLIEHPALAQLLIQAYETIWAGGRDFPTATG</sequence>
<evidence type="ECO:0000313" key="3">
    <source>
        <dbReference type="Proteomes" id="UP000199385"/>
    </source>
</evidence>
<keyword evidence="3" id="KW-1185">Reference proteome</keyword>
<dbReference type="STRING" id="261654.GA0070611_5182"/>
<dbReference type="InterPro" id="IPR036388">
    <property type="entry name" value="WH-like_DNA-bd_sf"/>
</dbReference>
<dbReference type="PATRIC" id="fig|261654.4.peg.5250"/>
<reference evidence="3" key="1">
    <citation type="submission" date="2016-06" db="EMBL/GenBank/DDBJ databases">
        <authorList>
            <person name="Varghese N."/>
            <person name="Submissions Spin"/>
        </authorList>
    </citation>
    <scope>NUCLEOTIDE SEQUENCE [LARGE SCALE GENOMIC DNA]</scope>
    <source>
        <strain evidence="3">DSM 44815</strain>
    </source>
</reference>
<name>A0A1A9A4R2_9ACTN</name>
<dbReference type="PANTHER" id="PTHR34293:SF1">
    <property type="entry name" value="HTH-TYPE TRANSCRIPTIONAL REGULATOR TRMBL2"/>
    <property type="match status" value="1"/>
</dbReference>